<dbReference type="GeneID" id="106009158"/>
<protein>
    <submittedName>
        <fullName evidence="9">Uncharacterized protein LOC106009158</fullName>
    </submittedName>
</protein>
<evidence type="ECO:0000256" key="3">
    <source>
        <dbReference type="ARBA" id="ARBA00022722"/>
    </source>
</evidence>
<evidence type="ECO:0000256" key="5">
    <source>
        <dbReference type="ARBA" id="ARBA00022801"/>
    </source>
</evidence>
<dbReference type="GO" id="GO:0016787">
    <property type="term" value="F:hydrolase activity"/>
    <property type="evidence" value="ECO:0007669"/>
    <property type="project" value="UniProtKB-KW"/>
</dbReference>
<proteinExistence type="predicted"/>
<dbReference type="Proteomes" id="UP000694906">
    <property type="component" value="Unplaced"/>
</dbReference>
<reference evidence="9" key="1">
    <citation type="submission" date="2025-08" db="UniProtKB">
        <authorList>
            <consortium name="RefSeq"/>
        </authorList>
    </citation>
    <scope>IDENTIFICATION</scope>
</reference>
<dbReference type="Pfam" id="PF17917">
    <property type="entry name" value="RT_RNaseH"/>
    <property type="match status" value="1"/>
</dbReference>
<sequence length="220" mass="24592">MTEKNHVALEVLTQEGGPWNQPVAYLSKNLDPVAKVWPPCLQALVASVLLIQQADKLTLGQELTGQVPHTVLELLNTRGHQWLSNNRVTQYQALLFENLRLLFIPIKALNPATFLPMQTGPPDHNCLSVTDELFFSRPDLKMTPLSNADLVLFMDGSSFVEDGVHHAGYVITMKDEVILAGASSYWLGQHNVLSSGDSYRHSDGQRIRRSWNCIYSPGMR</sequence>
<evidence type="ECO:0000256" key="1">
    <source>
        <dbReference type="ARBA" id="ARBA00022679"/>
    </source>
</evidence>
<dbReference type="KEGG" id="hgl:106009158"/>
<evidence type="ECO:0000256" key="2">
    <source>
        <dbReference type="ARBA" id="ARBA00022695"/>
    </source>
</evidence>
<evidence type="ECO:0000256" key="4">
    <source>
        <dbReference type="ARBA" id="ARBA00022759"/>
    </source>
</evidence>
<keyword evidence="4" id="KW-0255">Endonuclease</keyword>
<dbReference type="GO" id="GO:0003676">
    <property type="term" value="F:nucleic acid binding"/>
    <property type="evidence" value="ECO:0007669"/>
    <property type="project" value="InterPro"/>
</dbReference>
<dbReference type="InterPro" id="IPR043502">
    <property type="entry name" value="DNA/RNA_pol_sf"/>
</dbReference>
<evidence type="ECO:0000313" key="8">
    <source>
        <dbReference type="Proteomes" id="UP000694906"/>
    </source>
</evidence>
<dbReference type="GO" id="GO:0004519">
    <property type="term" value="F:endonuclease activity"/>
    <property type="evidence" value="ECO:0007669"/>
    <property type="project" value="UniProtKB-KW"/>
</dbReference>
<keyword evidence="8" id="KW-1185">Reference proteome</keyword>
<dbReference type="AlphaFoldDB" id="A0AAX6QV92"/>
<organism evidence="8 9">
    <name type="scientific">Heterocephalus glaber</name>
    <name type="common">Naked mole rat</name>
    <dbReference type="NCBI Taxonomy" id="10181"/>
    <lineage>
        <taxon>Eukaryota</taxon>
        <taxon>Metazoa</taxon>
        <taxon>Chordata</taxon>
        <taxon>Craniata</taxon>
        <taxon>Vertebrata</taxon>
        <taxon>Euteleostomi</taxon>
        <taxon>Mammalia</taxon>
        <taxon>Eutheria</taxon>
        <taxon>Euarchontoglires</taxon>
        <taxon>Glires</taxon>
        <taxon>Rodentia</taxon>
        <taxon>Hystricomorpha</taxon>
        <taxon>Bathyergidae</taxon>
        <taxon>Heterocephalus</taxon>
    </lineage>
</organism>
<keyword evidence="1" id="KW-0808">Transferase</keyword>
<keyword evidence="2" id="KW-0548">Nucleotidyltransferase</keyword>
<dbReference type="Gene3D" id="3.10.20.370">
    <property type="match status" value="1"/>
</dbReference>
<keyword evidence="3" id="KW-0540">Nuclease</keyword>
<dbReference type="SUPFAM" id="SSF56672">
    <property type="entry name" value="DNA/RNA polymerases"/>
    <property type="match status" value="1"/>
</dbReference>
<accession>A0AAX6QV92</accession>
<evidence type="ECO:0000313" key="9">
    <source>
        <dbReference type="RefSeq" id="XP_012926638.1"/>
    </source>
</evidence>
<keyword evidence="6" id="KW-0695">RNA-directed DNA polymerase</keyword>
<feature type="domain" description="Reverse transcriptase RNase H-like" evidence="7">
    <location>
        <begin position="11"/>
        <end position="95"/>
    </location>
</feature>
<dbReference type="Gene3D" id="3.30.420.10">
    <property type="entry name" value="Ribonuclease H-like superfamily/Ribonuclease H"/>
    <property type="match status" value="1"/>
</dbReference>
<dbReference type="RefSeq" id="XP_012926638.1">
    <property type="nucleotide sequence ID" value="XM_013071184.2"/>
</dbReference>
<gene>
    <name evidence="9" type="primary">LOC106009158</name>
</gene>
<keyword evidence="5" id="KW-0378">Hydrolase</keyword>
<dbReference type="InterPro" id="IPR036397">
    <property type="entry name" value="RNaseH_sf"/>
</dbReference>
<evidence type="ECO:0000259" key="7">
    <source>
        <dbReference type="Pfam" id="PF17917"/>
    </source>
</evidence>
<name>A0AAX6QV92_HETGA</name>
<dbReference type="GO" id="GO:0003964">
    <property type="term" value="F:RNA-directed DNA polymerase activity"/>
    <property type="evidence" value="ECO:0007669"/>
    <property type="project" value="UniProtKB-KW"/>
</dbReference>
<evidence type="ECO:0000256" key="6">
    <source>
        <dbReference type="ARBA" id="ARBA00022918"/>
    </source>
</evidence>
<dbReference type="InterPro" id="IPR041373">
    <property type="entry name" value="RT_RNaseH"/>
</dbReference>